<proteinExistence type="predicted"/>
<dbReference type="EMBL" id="FJUW01000072">
    <property type="protein sequence ID" value="CZT12528.1"/>
    <property type="molecule type" value="Genomic_DNA"/>
</dbReference>
<dbReference type="Proteomes" id="UP000178129">
    <property type="component" value="Unassembled WGS sequence"/>
</dbReference>
<keyword evidence="2" id="KW-1185">Reference proteome</keyword>
<accession>A0A1E1LPW9</accession>
<evidence type="ECO:0000313" key="2">
    <source>
        <dbReference type="Proteomes" id="UP000178129"/>
    </source>
</evidence>
<organism evidence="1 2">
    <name type="scientific">Rhynchosporium graminicola</name>
    <dbReference type="NCBI Taxonomy" id="2792576"/>
    <lineage>
        <taxon>Eukaryota</taxon>
        <taxon>Fungi</taxon>
        <taxon>Dikarya</taxon>
        <taxon>Ascomycota</taxon>
        <taxon>Pezizomycotina</taxon>
        <taxon>Leotiomycetes</taxon>
        <taxon>Helotiales</taxon>
        <taxon>Ploettnerulaceae</taxon>
        <taxon>Rhynchosporium</taxon>
    </lineage>
</organism>
<dbReference type="InParanoid" id="A0A1E1LPW9"/>
<comment type="caution">
    <text evidence="1">The sequence shown here is derived from an EMBL/GenBank/DDBJ whole genome shotgun (WGS) entry which is preliminary data.</text>
</comment>
<evidence type="ECO:0000313" key="1">
    <source>
        <dbReference type="EMBL" id="CZT12528.1"/>
    </source>
</evidence>
<dbReference type="AlphaFoldDB" id="A0A1E1LPW9"/>
<name>A0A1E1LPW9_9HELO</name>
<reference evidence="2" key="1">
    <citation type="submission" date="2016-03" db="EMBL/GenBank/DDBJ databases">
        <authorList>
            <person name="Ploux O."/>
        </authorList>
    </citation>
    <scope>NUCLEOTIDE SEQUENCE [LARGE SCALE GENOMIC DNA]</scope>
    <source>
        <strain evidence="2">UK7</strain>
    </source>
</reference>
<gene>
    <name evidence="1" type="ORF">RCO7_15185</name>
</gene>
<protein>
    <submittedName>
        <fullName evidence="1">Uncharacterized protein</fullName>
    </submittedName>
</protein>
<sequence>MSQCPKIVWQNCYVEFGVLSLEVYPQLFQNPTV</sequence>